<dbReference type="GO" id="GO:0033499">
    <property type="term" value="P:galactose catabolic process via UDP-galactose, Leloir pathway"/>
    <property type="evidence" value="ECO:0007669"/>
    <property type="project" value="TreeGrafter"/>
</dbReference>
<accession>A0A382CM10</accession>
<dbReference type="InterPro" id="IPR036291">
    <property type="entry name" value="NAD(P)-bd_dom_sf"/>
</dbReference>
<dbReference type="Gene3D" id="3.40.50.720">
    <property type="entry name" value="NAD(P)-binding Rossmann-like Domain"/>
    <property type="match status" value="1"/>
</dbReference>
<dbReference type="SUPFAM" id="SSF51735">
    <property type="entry name" value="NAD(P)-binding Rossmann-fold domains"/>
    <property type="match status" value="1"/>
</dbReference>
<feature type="domain" description="NAD-dependent epimerase/dehydratase" evidence="2">
    <location>
        <begin position="3"/>
        <end position="197"/>
    </location>
</feature>
<name>A0A382CM10_9ZZZZ</name>
<dbReference type="Pfam" id="PF01370">
    <property type="entry name" value="Epimerase"/>
    <property type="match status" value="1"/>
</dbReference>
<proteinExistence type="inferred from homology"/>
<dbReference type="AlphaFoldDB" id="A0A382CM10"/>
<dbReference type="InterPro" id="IPR001509">
    <property type="entry name" value="Epimerase_deHydtase"/>
</dbReference>
<organism evidence="3">
    <name type="scientific">marine metagenome</name>
    <dbReference type="NCBI Taxonomy" id="408172"/>
    <lineage>
        <taxon>unclassified sequences</taxon>
        <taxon>metagenomes</taxon>
        <taxon>ecological metagenomes</taxon>
    </lineage>
</organism>
<gene>
    <name evidence="3" type="ORF">METZ01_LOCUS179535</name>
</gene>
<reference evidence="3" key="1">
    <citation type="submission" date="2018-05" db="EMBL/GenBank/DDBJ databases">
        <authorList>
            <person name="Lanie J.A."/>
            <person name="Ng W.-L."/>
            <person name="Kazmierczak K.M."/>
            <person name="Andrzejewski T.M."/>
            <person name="Davidsen T.M."/>
            <person name="Wayne K.J."/>
            <person name="Tettelin H."/>
            <person name="Glass J.I."/>
            <person name="Rusch D."/>
            <person name="Podicherti R."/>
            <person name="Tsui H.-C.T."/>
            <person name="Winkler M.E."/>
        </authorList>
    </citation>
    <scope>NUCLEOTIDE SEQUENCE</scope>
</reference>
<evidence type="ECO:0000256" key="1">
    <source>
        <dbReference type="ARBA" id="ARBA00007637"/>
    </source>
</evidence>
<dbReference type="Gene3D" id="3.90.25.10">
    <property type="entry name" value="UDP-galactose 4-epimerase, domain 1"/>
    <property type="match status" value="1"/>
</dbReference>
<sequence length="263" mass="29352">MKIAITGSDGYIGSTLVEKLKDTDHDIHLIDINDWDIRTTPMQDGLPHRWLSFDAVVHLAALVKVGESVEKPWDYYNTNINGTQKVITHFPDAKMIFASTGAAFDPTSPYAKSKVVAEDLIRNQCKDYTIFRFFNVGGGKPSNPEGLYAATINACESGTFTIHGNDYNTKDGTCVRDYVHVDDLCDAIIKAIYEPGAMTEYEPLGSGKSYTVLEYVNAFVEENGPKFKVEFGPRREGDNELSEVPFMSKFMNPQKTLKDIVKL</sequence>
<evidence type="ECO:0000259" key="2">
    <source>
        <dbReference type="Pfam" id="PF01370"/>
    </source>
</evidence>
<evidence type="ECO:0000313" key="3">
    <source>
        <dbReference type="EMBL" id="SVB26681.1"/>
    </source>
</evidence>
<dbReference type="PANTHER" id="PTHR43725:SF53">
    <property type="entry name" value="UDP-ARABINOSE 4-EPIMERASE 1"/>
    <property type="match status" value="1"/>
</dbReference>
<protein>
    <recommendedName>
        <fullName evidence="2">NAD-dependent epimerase/dehydratase domain-containing protein</fullName>
    </recommendedName>
</protein>
<dbReference type="EMBL" id="UINC01034991">
    <property type="protein sequence ID" value="SVB26681.1"/>
    <property type="molecule type" value="Genomic_DNA"/>
</dbReference>
<comment type="similarity">
    <text evidence="1">Belongs to the NAD(P)-dependent epimerase/dehydratase family.</text>
</comment>
<dbReference type="PANTHER" id="PTHR43725">
    <property type="entry name" value="UDP-GLUCOSE 4-EPIMERASE"/>
    <property type="match status" value="1"/>
</dbReference>